<evidence type="ECO:0000256" key="10">
    <source>
        <dbReference type="ARBA" id="ARBA00023316"/>
    </source>
</evidence>
<keyword evidence="8 13" id="KW-1133">Transmembrane helix</keyword>
<dbReference type="PANTHER" id="PTHR30474:SF1">
    <property type="entry name" value="PEPTIDOGLYCAN GLYCOSYLTRANSFERASE MRDB"/>
    <property type="match status" value="1"/>
</dbReference>
<feature type="transmembrane region" description="Helical" evidence="13">
    <location>
        <begin position="397"/>
        <end position="416"/>
    </location>
</feature>
<keyword evidence="7" id="KW-0573">Peptidoglycan synthesis</keyword>
<dbReference type="GO" id="GO:0051301">
    <property type="term" value="P:cell division"/>
    <property type="evidence" value="ECO:0007669"/>
    <property type="project" value="InterPro"/>
</dbReference>
<keyword evidence="2" id="KW-1003">Cell membrane</keyword>
<feature type="transmembrane region" description="Helical" evidence="13">
    <location>
        <begin position="208"/>
        <end position="227"/>
    </location>
</feature>
<reference evidence="14 15" key="2">
    <citation type="journal article" date="2011" name="Stand. Genomic Sci.">
        <title>Complete genome sequence of Leadbetterella byssophila type strain (4M15).</title>
        <authorList>
            <person name="Abt B."/>
            <person name="Teshima H."/>
            <person name="Lucas S."/>
            <person name="Lapidus A."/>
            <person name="Del Rio T.G."/>
            <person name="Nolan M."/>
            <person name="Tice H."/>
            <person name="Cheng J.F."/>
            <person name="Pitluck S."/>
            <person name="Liolios K."/>
            <person name="Pagani I."/>
            <person name="Ivanova N."/>
            <person name="Mavromatis K."/>
            <person name="Pati A."/>
            <person name="Tapia R."/>
            <person name="Han C."/>
            <person name="Goodwin L."/>
            <person name="Chen A."/>
            <person name="Palaniappan K."/>
            <person name="Land M."/>
            <person name="Hauser L."/>
            <person name="Chang Y.J."/>
            <person name="Jeffries C.D."/>
            <person name="Rohde M."/>
            <person name="Goker M."/>
            <person name="Tindall B.J."/>
            <person name="Detter J.C."/>
            <person name="Woyke T."/>
            <person name="Bristow J."/>
            <person name="Eisen J.A."/>
            <person name="Markowitz V."/>
            <person name="Hugenholtz P."/>
            <person name="Klenk H.P."/>
            <person name="Kyrpides N.C."/>
        </authorList>
    </citation>
    <scope>NUCLEOTIDE SEQUENCE [LARGE SCALE GENOMIC DNA]</scope>
    <source>
        <strain evidence="15">DSM 17132 / JCM 16389 / KACC 11308 / NBRC 106382 / 4M15</strain>
    </source>
</reference>
<dbReference type="GO" id="GO:0009252">
    <property type="term" value="P:peptidoglycan biosynthetic process"/>
    <property type="evidence" value="ECO:0007669"/>
    <property type="project" value="UniProtKB-KW"/>
</dbReference>
<evidence type="ECO:0000256" key="11">
    <source>
        <dbReference type="ARBA" id="ARBA00032370"/>
    </source>
</evidence>
<evidence type="ECO:0000256" key="6">
    <source>
        <dbReference type="ARBA" id="ARBA00022960"/>
    </source>
</evidence>
<feature type="transmembrane region" description="Helical" evidence="13">
    <location>
        <begin position="331"/>
        <end position="352"/>
    </location>
</feature>
<dbReference type="NCBIfam" id="NF037961">
    <property type="entry name" value="RodA_shape"/>
    <property type="match status" value="1"/>
</dbReference>
<keyword evidence="6" id="KW-0133">Cell shape</keyword>
<reference key="1">
    <citation type="submission" date="2010-11" db="EMBL/GenBank/DDBJ databases">
        <title>The complete genome of Leadbetterella byssophila DSM 17132.</title>
        <authorList>
            <consortium name="US DOE Joint Genome Institute (JGI-PGF)"/>
            <person name="Lucas S."/>
            <person name="Copeland A."/>
            <person name="Lapidus A."/>
            <person name="Glavina del Rio T."/>
            <person name="Dalin E."/>
            <person name="Tice H."/>
            <person name="Bruce D."/>
            <person name="Goodwin L."/>
            <person name="Pitluck S."/>
            <person name="Kyrpides N."/>
            <person name="Mavromatis K."/>
            <person name="Ivanova N."/>
            <person name="Teshima H."/>
            <person name="Brettin T."/>
            <person name="Detter J.C."/>
            <person name="Han C."/>
            <person name="Tapia R."/>
            <person name="Land M."/>
            <person name="Hauser L."/>
            <person name="Markowitz V."/>
            <person name="Cheng J.-F."/>
            <person name="Hugenholtz P."/>
            <person name="Woyke T."/>
            <person name="Wu D."/>
            <person name="Tindall B."/>
            <person name="Pomrenke H.G."/>
            <person name="Brambilla E."/>
            <person name="Klenk H.-P."/>
            <person name="Eisen J.A."/>
        </authorList>
    </citation>
    <scope>NUCLEOTIDE SEQUENCE [LARGE SCALE GENOMIC DNA]</scope>
    <source>
        <strain>DSM 17132</strain>
    </source>
</reference>
<feature type="transmembrane region" description="Helical" evidence="13">
    <location>
        <begin position="364"/>
        <end position="391"/>
    </location>
</feature>
<keyword evidence="9 13" id="KW-0472">Membrane</keyword>
<name>E4RUA7_LEAB4</name>
<keyword evidence="5 13" id="KW-0812">Transmembrane</keyword>
<dbReference type="eggNOG" id="COG0772">
    <property type="taxonomic scope" value="Bacteria"/>
</dbReference>
<dbReference type="Proteomes" id="UP000007435">
    <property type="component" value="Chromosome"/>
</dbReference>
<dbReference type="RefSeq" id="WP_013407991.1">
    <property type="nucleotide sequence ID" value="NC_014655.1"/>
</dbReference>
<evidence type="ECO:0000313" key="14">
    <source>
        <dbReference type="EMBL" id="ADQ16941.1"/>
    </source>
</evidence>
<sequence>MAREIDIKKGLDWTTVWIYIILLGIGLINIYAAVYNVDNPKPIYSLDHNAGKQILFMGLAFFIIMVILFVDYKVYDTFAYLFYGFWILVLVLTIFIAPDIKGSRSWLRFGGFQFQPAELAKTITLLALARYLSTQGISVTKFKDLLRACVLIFLPPLIIILQKETGSALAFGAFIIILYREGLPGVYPALILAFIALFILGLVFEGQIWIVLLGLALVAVLFWYLFLKRYERNRQNLQRVIGLFILFSGFVMAIDFALNNVFAPHQQKRIMVLVNPDVDPLGAGWNISQSKLAIGSGGLFGKGWLQGTQTKFDFVPEQSTDFIFCTVGEEWGFVGVFVVIALYFILITRIFNLAEKQKFKFARIYGYGVGSILFFHLLVNIGMTIGLIPIIGIPLPFLSYGGSSLLSFTILLFIFLKLDAHRSYKV</sequence>
<dbReference type="GO" id="GO:0071555">
    <property type="term" value="P:cell wall organization"/>
    <property type="evidence" value="ECO:0007669"/>
    <property type="project" value="UniProtKB-KW"/>
</dbReference>
<evidence type="ECO:0000256" key="8">
    <source>
        <dbReference type="ARBA" id="ARBA00022989"/>
    </source>
</evidence>
<dbReference type="GO" id="GO:0008360">
    <property type="term" value="P:regulation of cell shape"/>
    <property type="evidence" value="ECO:0007669"/>
    <property type="project" value="UniProtKB-KW"/>
</dbReference>
<keyword evidence="4" id="KW-0808">Transferase</keyword>
<dbReference type="PANTHER" id="PTHR30474">
    <property type="entry name" value="CELL CYCLE PROTEIN"/>
    <property type="match status" value="1"/>
</dbReference>
<dbReference type="NCBIfam" id="TIGR02210">
    <property type="entry name" value="rodA_shape"/>
    <property type="match status" value="1"/>
</dbReference>
<feature type="transmembrane region" description="Helical" evidence="13">
    <location>
        <begin position="54"/>
        <end position="72"/>
    </location>
</feature>
<evidence type="ECO:0000256" key="1">
    <source>
        <dbReference type="ARBA" id="ARBA00004141"/>
    </source>
</evidence>
<evidence type="ECO:0000256" key="3">
    <source>
        <dbReference type="ARBA" id="ARBA00022676"/>
    </source>
</evidence>
<dbReference type="HOGENOM" id="CLU_029243_2_2_10"/>
<dbReference type="InterPro" id="IPR001182">
    <property type="entry name" value="FtsW/RodA"/>
</dbReference>
<evidence type="ECO:0000256" key="7">
    <source>
        <dbReference type="ARBA" id="ARBA00022984"/>
    </source>
</evidence>
<dbReference type="GO" id="GO:0005886">
    <property type="term" value="C:plasma membrane"/>
    <property type="evidence" value="ECO:0007669"/>
    <property type="project" value="TreeGrafter"/>
</dbReference>
<comment type="subcellular location">
    <subcellularLocation>
        <location evidence="1">Membrane</location>
        <topology evidence="1">Multi-pass membrane protein</topology>
    </subcellularLocation>
</comment>
<feature type="transmembrane region" description="Helical" evidence="13">
    <location>
        <begin position="16"/>
        <end position="34"/>
    </location>
</feature>
<dbReference type="GO" id="GO:0015648">
    <property type="term" value="F:lipid-linked peptidoglycan transporter activity"/>
    <property type="evidence" value="ECO:0007669"/>
    <property type="project" value="TreeGrafter"/>
</dbReference>
<feature type="transmembrane region" description="Helical" evidence="13">
    <location>
        <begin position="239"/>
        <end position="258"/>
    </location>
</feature>
<protein>
    <recommendedName>
        <fullName evidence="12">Cell wall polymerase</fullName>
    </recommendedName>
    <alternativeName>
        <fullName evidence="11">Peptidoglycan polymerase</fullName>
    </alternativeName>
</protein>
<evidence type="ECO:0000256" key="13">
    <source>
        <dbReference type="SAM" id="Phobius"/>
    </source>
</evidence>
<dbReference type="EMBL" id="CP002305">
    <property type="protein sequence ID" value="ADQ16941.1"/>
    <property type="molecule type" value="Genomic_DNA"/>
</dbReference>
<feature type="transmembrane region" description="Helical" evidence="13">
    <location>
        <begin position="182"/>
        <end position="202"/>
    </location>
</feature>
<keyword evidence="3" id="KW-0328">Glycosyltransferase</keyword>
<dbReference type="InterPro" id="IPR018365">
    <property type="entry name" value="Cell_cycle_FtsW-rel_CS"/>
</dbReference>
<dbReference type="Pfam" id="PF01098">
    <property type="entry name" value="FTSW_RODA_SPOVE"/>
    <property type="match status" value="2"/>
</dbReference>
<evidence type="ECO:0000256" key="2">
    <source>
        <dbReference type="ARBA" id="ARBA00022475"/>
    </source>
</evidence>
<keyword evidence="10" id="KW-0961">Cell wall biogenesis/degradation</keyword>
<evidence type="ECO:0000256" key="5">
    <source>
        <dbReference type="ARBA" id="ARBA00022692"/>
    </source>
</evidence>
<dbReference type="OrthoDB" id="9768187at2"/>
<dbReference type="InterPro" id="IPR011923">
    <property type="entry name" value="RodA/MrdB"/>
</dbReference>
<dbReference type="KEGG" id="lby:Lbys_1221"/>
<keyword evidence="15" id="KW-1185">Reference proteome</keyword>
<organism evidence="14 15">
    <name type="scientific">Leadbetterella byssophila (strain DSM 17132 / JCM 16389 / KACC 11308 / NBRC 106382 / 4M15)</name>
    <dbReference type="NCBI Taxonomy" id="649349"/>
    <lineage>
        <taxon>Bacteria</taxon>
        <taxon>Pseudomonadati</taxon>
        <taxon>Bacteroidota</taxon>
        <taxon>Cytophagia</taxon>
        <taxon>Cytophagales</taxon>
        <taxon>Leadbetterellaceae</taxon>
        <taxon>Leadbetterella</taxon>
    </lineage>
</organism>
<dbReference type="AlphaFoldDB" id="E4RUA7"/>
<evidence type="ECO:0000256" key="9">
    <source>
        <dbReference type="ARBA" id="ARBA00023136"/>
    </source>
</evidence>
<proteinExistence type="predicted"/>
<dbReference type="GO" id="GO:0032153">
    <property type="term" value="C:cell division site"/>
    <property type="evidence" value="ECO:0007669"/>
    <property type="project" value="TreeGrafter"/>
</dbReference>
<evidence type="ECO:0000256" key="12">
    <source>
        <dbReference type="ARBA" id="ARBA00033270"/>
    </source>
</evidence>
<feature type="transmembrane region" description="Helical" evidence="13">
    <location>
        <begin position="145"/>
        <end position="161"/>
    </location>
</feature>
<evidence type="ECO:0000256" key="4">
    <source>
        <dbReference type="ARBA" id="ARBA00022679"/>
    </source>
</evidence>
<dbReference type="PROSITE" id="PS00428">
    <property type="entry name" value="FTSW_RODA_SPOVE"/>
    <property type="match status" value="1"/>
</dbReference>
<evidence type="ECO:0000313" key="15">
    <source>
        <dbReference type="Proteomes" id="UP000007435"/>
    </source>
</evidence>
<gene>
    <name evidence="14" type="ordered locus">Lbys_1221</name>
</gene>
<feature type="transmembrane region" description="Helical" evidence="13">
    <location>
        <begin position="78"/>
        <end position="98"/>
    </location>
</feature>
<accession>E4RUA7</accession>
<dbReference type="STRING" id="649349.Lbys_1221"/>
<dbReference type="GO" id="GO:0016757">
    <property type="term" value="F:glycosyltransferase activity"/>
    <property type="evidence" value="ECO:0007669"/>
    <property type="project" value="UniProtKB-KW"/>
</dbReference>